<comment type="caution">
    <text evidence="2">The sequence shown here is derived from an EMBL/GenBank/DDBJ whole genome shotgun (WGS) entry which is preliminary data.</text>
</comment>
<evidence type="ECO:0000313" key="2">
    <source>
        <dbReference type="EMBL" id="KAF6081764.1"/>
    </source>
</evidence>
<proteinExistence type="predicted"/>
<protein>
    <submittedName>
        <fullName evidence="2">Uncharacterized protein</fullName>
    </submittedName>
</protein>
<accession>A0A833YWH1</accession>
<reference evidence="2 3" key="1">
    <citation type="journal article" date="2020" name="Nature">
        <title>Six reference-quality genomes reveal evolution of bat adaptations.</title>
        <authorList>
            <person name="Jebb D."/>
            <person name="Huang Z."/>
            <person name="Pippel M."/>
            <person name="Hughes G.M."/>
            <person name="Lavrichenko K."/>
            <person name="Devanna P."/>
            <person name="Winkler S."/>
            <person name="Jermiin L.S."/>
            <person name="Skirmuntt E.C."/>
            <person name="Katzourakis A."/>
            <person name="Burkitt-Gray L."/>
            <person name="Ray D.A."/>
            <person name="Sullivan K.A.M."/>
            <person name="Roscito J.G."/>
            <person name="Kirilenko B.M."/>
            <person name="Davalos L.M."/>
            <person name="Corthals A.P."/>
            <person name="Power M.L."/>
            <person name="Jones G."/>
            <person name="Ransome R.D."/>
            <person name="Dechmann D.K.N."/>
            <person name="Locatelli A.G."/>
            <person name="Puechmaille S.J."/>
            <person name="Fedrigo O."/>
            <person name="Jarvis E.D."/>
            <person name="Hiller M."/>
            <person name="Vernes S.C."/>
            <person name="Myers E.W."/>
            <person name="Teeling E.C."/>
        </authorList>
    </citation>
    <scope>NUCLEOTIDE SEQUENCE [LARGE SCALE GENOMIC DNA]</scope>
    <source>
        <strain evidence="2">Bat1K_MPI-CBG_1</strain>
    </source>
</reference>
<organism evidence="2 3">
    <name type="scientific">Phyllostomus discolor</name>
    <name type="common">pale spear-nosed bat</name>
    <dbReference type="NCBI Taxonomy" id="89673"/>
    <lineage>
        <taxon>Eukaryota</taxon>
        <taxon>Metazoa</taxon>
        <taxon>Chordata</taxon>
        <taxon>Craniata</taxon>
        <taxon>Vertebrata</taxon>
        <taxon>Euteleostomi</taxon>
        <taxon>Mammalia</taxon>
        <taxon>Eutheria</taxon>
        <taxon>Laurasiatheria</taxon>
        <taxon>Chiroptera</taxon>
        <taxon>Yangochiroptera</taxon>
        <taxon>Phyllostomidae</taxon>
        <taxon>Phyllostominae</taxon>
        <taxon>Phyllostomus</taxon>
    </lineage>
</organism>
<sequence>MSRPTLCLGNCPSPFKTQGRREASGKSLRVLQGHPLPVTSAQHLPLLPSFSRLESSTQASVPLTRPEASHLSCCIGIYGPSPEQRRCSRSVEQRDEENNVPVLVKRTRWGETGNDDAYRQGNRRTSVCETGPHGSKGRSDDWRVLPAGGGLN</sequence>
<evidence type="ECO:0000256" key="1">
    <source>
        <dbReference type="SAM" id="MobiDB-lite"/>
    </source>
</evidence>
<evidence type="ECO:0000313" key="3">
    <source>
        <dbReference type="Proteomes" id="UP000664940"/>
    </source>
</evidence>
<name>A0A833YWH1_9CHIR</name>
<gene>
    <name evidence="2" type="ORF">HJG60_008783</name>
</gene>
<dbReference type="EMBL" id="JABVXQ010000013">
    <property type="protein sequence ID" value="KAF6081764.1"/>
    <property type="molecule type" value="Genomic_DNA"/>
</dbReference>
<feature type="region of interest" description="Disordered" evidence="1">
    <location>
        <begin position="111"/>
        <end position="152"/>
    </location>
</feature>
<dbReference type="Proteomes" id="UP000664940">
    <property type="component" value="Unassembled WGS sequence"/>
</dbReference>
<dbReference type="AlphaFoldDB" id="A0A833YWH1"/>